<evidence type="ECO:0000256" key="2">
    <source>
        <dbReference type="ARBA" id="ARBA00005464"/>
    </source>
</evidence>
<evidence type="ECO:0000259" key="15">
    <source>
        <dbReference type="PROSITE" id="PS50059"/>
    </source>
</evidence>
<dbReference type="HAMAP" id="MF_00303">
    <property type="entry name" value="Trigger_factor_Tig"/>
    <property type="match status" value="1"/>
</dbReference>
<evidence type="ECO:0000313" key="17">
    <source>
        <dbReference type="Proteomes" id="UP000199377"/>
    </source>
</evidence>
<dbReference type="FunFam" id="3.10.50.40:FF:000001">
    <property type="entry name" value="Trigger factor"/>
    <property type="match status" value="1"/>
</dbReference>
<sequence length="449" mass="49710">MQVVETKSEGLSRAYAMTLPASALAEKMNEKLMAAREEVQMKGFRKGKAPLPLLKKMFGKSLLGEIVQESVDGAIRQHFEQTGDRPALQPDVKVTNQDFDEGHDLHLELAYDKLPDIEEPDFSKIQLEKPVAEVEDAAVDEALAKLAEGAQTFEPREEGAALEDGDQLTFDFLGKVDGEPFEGGSAEDFQLVIGSGQFIPGFEPQLVGIKAGETKDVTVTFPEDYQAEHLAGKEAVFTCTAKTVAAPVAAKVDDELAKQFGSDDLEGLKTQVREQLANEYNVASRALVKRKLLDALDETVKFDLPASLLDVEAQQIAHQLWHEEHPEVQGHNHDAIEPTEEHKALAARRVRLGLLLAETGSKHEIQVSEQEIMQRIVRQAQQMNVPPQAFFEYVRQNEGAMQQIRAPLFEDKVVDYILELAQVTEVTVSKDELQARLEAMDAEDETASA</sequence>
<name>A0A1I3EJT5_9RHOB</name>
<dbReference type="EMBL" id="FOQH01000003">
    <property type="protein sequence ID" value="SFH99265.1"/>
    <property type="molecule type" value="Genomic_DNA"/>
</dbReference>
<evidence type="ECO:0000313" key="16">
    <source>
        <dbReference type="EMBL" id="SFH99265.1"/>
    </source>
</evidence>
<dbReference type="InterPro" id="IPR037041">
    <property type="entry name" value="Trigger_fac_C_sf"/>
</dbReference>
<dbReference type="OrthoDB" id="9767721at2"/>
<dbReference type="Gene3D" id="3.30.70.1050">
    <property type="entry name" value="Trigger factor ribosome-binding domain"/>
    <property type="match status" value="1"/>
</dbReference>
<dbReference type="NCBIfam" id="TIGR00115">
    <property type="entry name" value="tig"/>
    <property type="match status" value="1"/>
</dbReference>
<evidence type="ECO:0000256" key="1">
    <source>
        <dbReference type="ARBA" id="ARBA00000971"/>
    </source>
</evidence>
<accession>A0A1I3EJT5</accession>
<dbReference type="Pfam" id="PF05697">
    <property type="entry name" value="Trigger_N"/>
    <property type="match status" value="1"/>
</dbReference>
<keyword evidence="12" id="KW-0963">Cytoplasm</keyword>
<dbReference type="GO" id="GO:0003755">
    <property type="term" value="F:peptidyl-prolyl cis-trans isomerase activity"/>
    <property type="evidence" value="ECO:0007669"/>
    <property type="project" value="UniProtKB-UniRule"/>
</dbReference>
<feature type="domain" description="PPIase FKBP-type" evidence="15">
    <location>
        <begin position="165"/>
        <end position="225"/>
    </location>
</feature>
<evidence type="ECO:0000256" key="7">
    <source>
        <dbReference type="ARBA" id="ARBA00023186"/>
    </source>
</evidence>
<keyword evidence="7 12" id="KW-0143">Chaperone</keyword>
<evidence type="ECO:0000256" key="5">
    <source>
        <dbReference type="ARBA" id="ARBA00022618"/>
    </source>
</evidence>
<evidence type="ECO:0000256" key="13">
    <source>
        <dbReference type="PROSITE-ProRule" id="PRU00277"/>
    </source>
</evidence>
<dbReference type="InterPro" id="IPR046357">
    <property type="entry name" value="PPIase_dom_sf"/>
</dbReference>
<proteinExistence type="inferred from homology"/>
<protein>
    <recommendedName>
        <fullName evidence="4 12">Trigger factor</fullName>
        <shortName evidence="12">TF</shortName>
        <ecNumber evidence="3 12">5.2.1.8</ecNumber>
    </recommendedName>
    <alternativeName>
        <fullName evidence="11 12">PPIase</fullName>
    </alternativeName>
</protein>
<dbReference type="InterPro" id="IPR008881">
    <property type="entry name" value="Trigger_fac_ribosome-bd_bac"/>
</dbReference>
<evidence type="ECO:0000256" key="10">
    <source>
        <dbReference type="ARBA" id="ARBA00024849"/>
    </source>
</evidence>
<gene>
    <name evidence="12" type="primary">tig</name>
    <name evidence="16" type="ORF">SAMN05216258_103425</name>
</gene>
<dbReference type="SUPFAM" id="SSF109998">
    <property type="entry name" value="Triger factor/SurA peptide-binding domain-like"/>
    <property type="match status" value="1"/>
</dbReference>
<dbReference type="EC" id="5.2.1.8" evidence="3 12"/>
<evidence type="ECO:0000256" key="4">
    <source>
        <dbReference type="ARBA" id="ARBA00016902"/>
    </source>
</evidence>
<reference evidence="16 17" key="1">
    <citation type="submission" date="2016-10" db="EMBL/GenBank/DDBJ databases">
        <authorList>
            <person name="de Groot N.N."/>
        </authorList>
    </citation>
    <scope>NUCLEOTIDE SEQUENCE [LARGE SCALE GENOMIC DNA]</scope>
    <source>
        <strain evidence="16 17">CGMCC 1.11030</strain>
    </source>
</reference>
<dbReference type="STRING" id="1114924.SAMN05216258_103425"/>
<dbReference type="AlphaFoldDB" id="A0A1I3EJT5"/>
<evidence type="ECO:0000256" key="14">
    <source>
        <dbReference type="RuleBase" id="RU003914"/>
    </source>
</evidence>
<evidence type="ECO:0000256" key="3">
    <source>
        <dbReference type="ARBA" id="ARBA00013194"/>
    </source>
</evidence>
<keyword evidence="6 12" id="KW-0697">Rotamase</keyword>
<dbReference type="Gene3D" id="3.10.50.40">
    <property type="match status" value="1"/>
</dbReference>
<dbReference type="Gene3D" id="1.10.3120.10">
    <property type="entry name" value="Trigger factor, C-terminal domain"/>
    <property type="match status" value="1"/>
</dbReference>
<dbReference type="InterPro" id="IPR027304">
    <property type="entry name" value="Trigger_fact/SurA_dom_sf"/>
</dbReference>
<dbReference type="GO" id="GO:0051301">
    <property type="term" value="P:cell division"/>
    <property type="evidence" value="ECO:0007669"/>
    <property type="project" value="UniProtKB-KW"/>
</dbReference>
<keyword evidence="9 12" id="KW-0131">Cell cycle</keyword>
<comment type="domain">
    <text evidence="12">Consists of 3 domains; the N-terminus binds the ribosome, the middle domain has PPIase activity, while the C-terminus has intrinsic chaperone activity on its own.</text>
</comment>
<evidence type="ECO:0000256" key="12">
    <source>
        <dbReference type="HAMAP-Rule" id="MF_00303"/>
    </source>
</evidence>
<keyword evidence="5 12" id="KW-0132">Cell division</keyword>
<keyword evidence="17" id="KW-1185">Reference proteome</keyword>
<keyword evidence="8 12" id="KW-0413">Isomerase</keyword>
<evidence type="ECO:0000256" key="6">
    <source>
        <dbReference type="ARBA" id="ARBA00023110"/>
    </source>
</evidence>
<dbReference type="InterPro" id="IPR036611">
    <property type="entry name" value="Trigger_fac_ribosome-bd_sf"/>
</dbReference>
<dbReference type="SUPFAM" id="SSF54534">
    <property type="entry name" value="FKBP-like"/>
    <property type="match status" value="1"/>
</dbReference>
<dbReference type="RefSeq" id="WP_092859193.1">
    <property type="nucleotide sequence ID" value="NZ_FOQH01000003.1"/>
</dbReference>
<dbReference type="PROSITE" id="PS50059">
    <property type="entry name" value="FKBP_PPIASE"/>
    <property type="match status" value="1"/>
</dbReference>
<comment type="catalytic activity">
    <reaction evidence="1 12 13">
        <text>[protein]-peptidylproline (omega=180) = [protein]-peptidylproline (omega=0)</text>
        <dbReference type="Rhea" id="RHEA:16237"/>
        <dbReference type="Rhea" id="RHEA-COMP:10747"/>
        <dbReference type="Rhea" id="RHEA-COMP:10748"/>
        <dbReference type="ChEBI" id="CHEBI:83833"/>
        <dbReference type="ChEBI" id="CHEBI:83834"/>
        <dbReference type="EC" id="5.2.1.8"/>
    </reaction>
</comment>
<organism evidence="16 17">
    <name type="scientific">Albimonas pacifica</name>
    <dbReference type="NCBI Taxonomy" id="1114924"/>
    <lineage>
        <taxon>Bacteria</taxon>
        <taxon>Pseudomonadati</taxon>
        <taxon>Pseudomonadota</taxon>
        <taxon>Alphaproteobacteria</taxon>
        <taxon>Rhodobacterales</taxon>
        <taxon>Paracoccaceae</taxon>
        <taxon>Albimonas</taxon>
    </lineage>
</organism>
<dbReference type="Proteomes" id="UP000199377">
    <property type="component" value="Unassembled WGS sequence"/>
</dbReference>
<dbReference type="SUPFAM" id="SSF102735">
    <property type="entry name" value="Trigger factor ribosome-binding domain"/>
    <property type="match status" value="1"/>
</dbReference>
<dbReference type="GO" id="GO:0006457">
    <property type="term" value="P:protein folding"/>
    <property type="evidence" value="ECO:0007669"/>
    <property type="project" value="UniProtKB-UniRule"/>
</dbReference>
<dbReference type="Pfam" id="PF05698">
    <property type="entry name" value="Trigger_C"/>
    <property type="match status" value="1"/>
</dbReference>
<comment type="similarity">
    <text evidence="2 12 14">Belongs to the FKBP-type PPIase family. Tig subfamily.</text>
</comment>
<dbReference type="InterPro" id="IPR001179">
    <property type="entry name" value="PPIase_FKBP_dom"/>
</dbReference>
<evidence type="ECO:0000256" key="9">
    <source>
        <dbReference type="ARBA" id="ARBA00023306"/>
    </source>
</evidence>
<evidence type="ECO:0000256" key="11">
    <source>
        <dbReference type="ARBA" id="ARBA00029986"/>
    </source>
</evidence>
<dbReference type="GO" id="GO:0005737">
    <property type="term" value="C:cytoplasm"/>
    <property type="evidence" value="ECO:0007669"/>
    <property type="project" value="UniProtKB-SubCell"/>
</dbReference>
<comment type="function">
    <text evidence="10 12">Involved in protein export. Acts as a chaperone by maintaining the newly synthesized protein in an open conformation. Functions as a peptidyl-prolyl cis-trans isomerase.</text>
</comment>
<dbReference type="InterPro" id="IPR008880">
    <property type="entry name" value="Trigger_fac_C"/>
</dbReference>
<dbReference type="Pfam" id="PF00254">
    <property type="entry name" value="FKBP_C"/>
    <property type="match status" value="1"/>
</dbReference>
<evidence type="ECO:0000256" key="8">
    <source>
        <dbReference type="ARBA" id="ARBA00023235"/>
    </source>
</evidence>
<dbReference type="GO" id="GO:0015031">
    <property type="term" value="P:protein transport"/>
    <property type="evidence" value="ECO:0007669"/>
    <property type="project" value="UniProtKB-UniRule"/>
</dbReference>
<comment type="subcellular location">
    <subcellularLocation>
        <location evidence="12">Cytoplasm</location>
    </subcellularLocation>
    <text evidence="12">About half TF is bound to the ribosome near the polypeptide exit tunnel while the other half is free in the cytoplasm.</text>
</comment>
<dbReference type="PIRSF" id="PIRSF003095">
    <property type="entry name" value="Trigger_factor"/>
    <property type="match status" value="1"/>
</dbReference>
<dbReference type="InterPro" id="IPR005215">
    <property type="entry name" value="Trig_fac"/>
</dbReference>